<dbReference type="Proteomes" id="UP001140096">
    <property type="component" value="Unassembled WGS sequence"/>
</dbReference>
<evidence type="ECO:0000313" key="1">
    <source>
        <dbReference type="EMBL" id="KAJ2811684.1"/>
    </source>
</evidence>
<dbReference type="EMBL" id="JANBUP010000379">
    <property type="protein sequence ID" value="KAJ2811684.1"/>
    <property type="molecule type" value="Genomic_DNA"/>
</dbReference>
<keyword evidence="2" id="KW-1185">Reference proteome</keyword>
<accession>A0ACC1LL40</accession>
<name>A0ACC1LL40_9FUNG</name>
<organism evidence="1 2">
    <name type="scientific">Coemansia furcata</name>
    <dbReference type="NCBI Taxonomy" id="417177"/>
    <lineage>
        <taxon>Eukaryota</taxon>
        <taxon>Fungi</taxon>
        <taxon>Fungi incertae sedis</taxon>
        <taxon>Zoopagomycota</taxon>
        <taxon>Kickxellomycotina</taxon>
        <taxon>Kickxellomycetes</taxon>
        <taxon>Kickxellales</taxon>
        <taxon>Kickxellaceae</taxon>
        <taxon>Coemansia</taxon>
    </lineage>
</organism>
<protein>
    <submittedName>
        <fullName evidence="1">Uncharacterized protein</fullName>
    </submittedName>
</protein>
<feature type="non-terminal residue" evidence="1">
    <location>
        <position position="532"/>
    </location>
</feature>
<gene>
    <name evidence="1" type="ORF">H4S07_001900</name>
</gene>
<comment type="caution">
    <text evidence="1">The sequence shown here is derived from an EMBL/GenBank/DDBJ whole genome shotgun (WGS) entry which is preliminary data.</text>
</comment>
<evidence type="ECO:0000313" key="2">
    <source>
        <dbReference type="Proteomes" id="UP001140096"/>
    </source>
</evidence>
<reference evidence="1" key="1">
    <citation type="submission" date="2022-07" db="EMBL/GenBank/DDBJ databases">
        <title>Phylogenomic reconstructions and comparative analyses of Kickxellomycotina fungi.</title>
        <authorList>
            <person name="Reynolds N.K."/>
            <person name="Stajich J.E."/>
            <person name="Barry K."/>
            <person name="Grigoriev I.V."/>
            <person name="Crous P."/>
            <person name="Smith M.E."/>
        </authorList>
    </citation>
    <scope>NUCLEOTIDE SEQUENCE</scope>
    <source>
        <strain evidence="1">CBS 102833</strain>
    </source>
</reference>
<sequence>MTSSSVRVALRIRPLSPQEHASGETECVTQLPGVPQIVIGADRAFTFDYVFSPEVSQEQIYDDSIAPLVDQFLQGYNATILAYGQTGSGKTFSMGTGLTISATQPELQGSLDVSFLELYNEDLVDLLNPRSPSAGSSGGRGPTIREDSRGNMVLVGVERKVAAGEDDIITYLHQGALSRTTASTDMNHTSSRSHAIFTIYLTQQDRRSSLMLSNASGVEASELDSGMSIVSKIHFVDLAGSERIKRTGAAGDRAREGISINAGLLALGNVISALGSMTAAAPGAASLGPGGHPARRGTMHVPYRDSKLTRLLQDSLGGNSQTLMLACISPSDRNSPESLNTIRYANRARNIRNKVAVNFDKNSSVELSMLKTEVARLRGELSKLKLQRRQSTLTLNGADCDVSLSVAVRKNADLTQRLEHALRRAAELEHERNLLRIRVAELGGSNASTPNIPPASLPDFAAPTASDDSGPRSNDGGGGDVMSQSNVLSTMDRELSEQAERHEHQIDSVRRHFMSRLELVQESLLVVQKERD</sequence>
<proteinExistence type="predicted"/>